<evidence type="ECO:0000259" key="2">
    <source>
        <dbReference type="PROSITE" id="PS51886"/>
    </source>
</evidence>
<dbReference type="Pfam" id="PF07534">
    <property type="entry name" value="TLD"/>
    <property type="match status" value="1"/>
</dbReference>
<evidence type="ECO:0000313" key="4">
    <source>
        <dbReference type="Proteomes" id="UP000007110"/>
    </source>
</evidence>
<dbReference type="InParanoid" id="A0A7M7GKS9"/>
<dbReference type="GeneID" id="100888336"/>
<dbReference type="KEGG" id="spu:100888336"/>
<protein>
    <recommendedName>
        <fullName evidence="2">TLDc domain-containing protein</fullName>
    </recommendedName>
</protein>
<feature type="compositionally biased region" description="Basic and acidic residues" evidence="1">
    <location>
        <begin position="379"/>
        <end position="395"/>
    </location>
</feature>
<dbReference type="SMART" id="SM00584">
    <property type="entry name" value="TLDc"/>
    <property type="match status" value="1"/>
</dbReference>
<dbReference type="OrthoDB" id="289228at2759"/>
<proteinExistence type="predicted"/>
<dbReference type="RefSeq" id="XP_003726290.3">
    <property type="nucleotide sequence ID" value="XM_003726242.3"/>
</dbReference>
<keyword evidence="4" id="KW-1185">Reference proteome</keyword>
<reference evidence="4" key="1">
    <citation type="submission" date="2015-02" db="EMBL/GenBank/DDBJ databases">
        <title>Genome sequencing for Strongylocentrotus purpuratus.</title>
        <authorList>
            <person name="Murali S."/>
            <person name="Liu Y."/>
            <person name="Vee V."/>
            <person name="English A."/>
            <person name="Wang M."/>
            <person name="Skinner E."/>
            <person name="Han Y."/>
            <person name="Muzny D.M."/>
            <person name="Worley K.C."/>
            <person name="Gibbs R.A."/>
        </authorList>
    </citation>
    <scope>NUCLEOTIDE SEQUENCE</scope>
</reference>
<dbReference type="PROSITE" id="PS51886">
    <property type="entry name" value="TLDC"/>
    <property type="match status" value="1"/>
</dbReference>
<dbReference type="AlphaFoldDB" id="A0A7M7GKS9"/>
<evidence type="ECO:0000256" key="1">
    <source>
        <dbReference type="SAM" id="MobiDB-lite"/>
    </source>
</evidence>
<dbReference type="InterPro" id="IPR006571">
    <property type="entry name" value="TLDc_dom"/>
</dbReference>
<name>A0A7M7GKS9_STRPU</name>
<organism evidence="3 4">
    <name type="scientific">Strongylocentrotus purpuratus</name>
    <name type="common">Purple sea urchin</name>
    <dbReference type="NCBI Taxonomy" id="7668"/>
    <lineage>
        <taxon>Eukaryota</taxon>
        <taxon>Metazoa</taxon>
        <taxon>Echinodermata</taxon>
        <taxon>Eleutherozoa</taxon>
        <taxon>Echinozoa</taxon>
        <taxon>Echinoidea</taxon>
        <taxon>Euechinoidea</taxon>
        <taxon>Echinacea</taxon>
        <taxon>Camarodonta</taxon>
        <taxon>Echinidea</taxon>
        <taxon>Strongylocentrotidae</taxon>
        <taxon>Strongylocentrotus</taxon>
    </lineage>
</organism>
<evidence type="ECO:0000313" key="3">
    <source>
        <dbReference type="EnsemblMetazoa" id="XP_003726290"/>
    </source>
</evidence>
<feature type="region of interest" description="Disordered" evidence="1">
    <location>
        <begin position="379"/>
        <end position="404"/>
    </location>
</feature>
<dbReference type="Proteomes" id="UP000007110">
    <property type="component" value="Unassembled WGS sequence"/>
</dbReference>
<accession>A0A7M7GKS9</accession>
<dbReference type="OMA" id="AGLEWME"/>
<feature type="domain" description="TLDc" evidence="2">
    <location>
        <begin position="199"/>
        <end position="372"/>
    </location>
</feature>
<sequence length="432" mass="48072">MGAQSSKDDQIGGSKSKDIRIISFYQKISNSQVLTTGLLLDYFPEYSRPLIERIFGLSQEPCGIVSEDQFVEVVDKILAPRSAVSLSKFYYESFCGSDTLQEKDVELLVSTAFSLFLVSCEVSLEASPLDQETQRLLVQTIVSKETSGAGLEWMESHCQELLVGMHQWFVAQVNPSDDVDSAKATAAATEYTLPDHEGALLSIGMWWALSSSLPSIYTQPKSNSSATPSSETSKSQVSGKQPWTLLYSSREHGLSVNRLQHHVFGYKGPTVLVISFEGGFMYAVGLDTEWREGTVPWGGSSCVAIRLAPDYSIVEEGEYMVLFNEKSRNLPKGLFIGRDPKRRLLSITEGLQSMTHKGLTANITNAEVWGCASSDVKREQAKQKKTERKDTERNAKVKLPGQWEDNPDRLLLDWGTTRSDYAEAYREDTKQP</sequence>
<dbReference type="EnsemblMetazoa" id="XM_003726242">
    <property type="protein sequence ID" value="XP_003726290"/>
    <property type="gene ID" value="LOC100888336"/>
</dbReference>
<reference evidence="3" key="2">
    <citation type="submission" date="2021-01" db="UniProtKB">
        <authorList>
            <consortium name="EnsemblMetazoa"/>
        </authorList>
    </citation>
    <scope>IDENTIFICATION</scope>
</reference>